<dbReference type="EMBL" id="LCPE01000044">
    <property type="protein sequence ID" value="KKU91337.1"/>
    <property type="molecule type" value="Genomic_DNA"/>
</dbReference>
<proteinExistence type="predicted"/>
<comment type="caution">
    <text evidence="1">The sequence shown here is derived from an EMBL/GenBank/DDBJ whole genome shotgun (WGS) entry which is preliminary data.</text>
</comment>
<dbReference type="Proteomes" id="UP000034877">
    <property type="component" value="Unassembled WGS sequence"/>
</dbReference>
<evidence type="ECO:0000313" key="2">
    <source>
        <dbReference type="Proteomes" id="UP000034877"/>
    </source>
</evidence>
<accession>A0A0G1UB51</accession>
<protein>
    <submittedName>
        <fullName evidence="1">Uncharacterized protein</fullName>
    </submittedName>
</protein>
<sequence length="94" mass="9639">MTIFKGGANKISKEAFSGCPSDSTLPLCRECGKRVRGGCCPLGSKGRTIGRNSWALAGGGSVDLSSTEVNELIASGLRGGLPWEGPAEGKKNAK</sequence>
<dbReference type="AlphaFoldDB" id="A0A0G1UB51"/>
<evidence type="ECO:0000313" key="1">
    <source>
        <dbReference type="EMBL" id="KKU91337.1"/>
    </source>
</evidence>
<gene>
    <name evidence="1" type="ORF">UY22_C0044G0008</name>
</gene>
<reference evidence="1 2" key="1">
    <citation type="journal article" date="2015" name="Nature">
        <title>rRNA introns, odd ribosomes, and small enigmatic genomes across a large radiation of phyla.</title>
        <authorList>
            <person name="Brown C.T."/>
            <person name="Hug L.A."/>
            <person name="Thomas B.C."/>
            <person name="Sharon I."/>
            <person name="Castelle C.J."/>
            <person name="Singh A."/>
            <person name="Wilkins M.J."/>
            <person name="Williams K.H."/>
            <person name="Banfield J.F."/>
        </authorList>
    </citation>
    <scope>NUCLEOTIDE SEQUENCE [LARGE SCALE GENOMIC DNA]</scope>
</reference>
<organism evidence="1 2">
    <name type="scientific">Candidatus Amesbacteria bacterium GW2011_GWC1_48_10</name>
    <dbReference type="NCBI Taxonomy" id="1618365"/>
    <lineage>
        <taxon>Bacteria</taxon>
        <taxon>Candidatus Amesiibacteriota</taxon>
    </lineage>
</organism>
<name>A0A0G1UB51_9BACT</name>